<dbReference type="OrthoDB" id="685289at2759"/>
<evidence type="ECO:0000313" key="3">
    <source>
        <dbReference type="EMBL" id="RLN17557.1"/>
    </source>
</evidence>
<gene>
    <name evidence="3" type="ORF">C2845_PM02G17810</name>
</gene>
<organism evidence="3 4">
    <name type="scientific">Panicum miliaceum</name>
    <name type="common">Proso millet</name>
    <name type="synonym">Broomcorn millet</name>
    <dbReference type="NCBI Taxonomy" id="4540"/>
    <lineage>
        <taxon>Eukaryota</taxon>
        <taxon>Viridiplantae</taxon>
        <taxon>Streptophyta</taxon>
        <taxon>Embryophyta</taxon>
        <taxon>Tracheophyta</taxon>
        <taxon>Spermatophyta</taxon>
        <taxon>Magnoliopsida</taxon>
        <taxon>Liliopsida</taxon>
        <taxon>Poales</taxon>
        <taxon>Poaceae</taxon>
        <taxon>PACMAD clade</taxon>
        <taxon>Panicoideae</taxon>
        <taxon>Panicodae</taxon>
        <taxon>Paniceae</taxon>
        <taxon>Panicinae</taxon>
        <taxon>Panicum</taxon>
        <taxon>Panicum sect. Panicum</taxon>
    </lineage>
</organism>
<evidence type="ECO:0000313" key="4">
    <source>
        <dbReference type="Proteomes" id="UP000275267"/>
    </source>
</evidence>
<proteinExistence type="predicted"/>
<dbReference type="Proteomes" id="UP000275267">
    <property type="component" value="Unassembled WGS sequence"/>
</dbReference>
<protein>
    <recommendedName>
        <fullName evidence="2">DUF659 domain-containing protein</fullName>
    </recommendedName>
</protein>
<dbReference type="SUPFAM" id="SSF53098">
    <property type="entry name" value="Ribonuclease H-like"/>
    <property type="match status" value="1"/>
</dbReference>
<keyword evidence="4" id="KW-1185">Reference proteome</keyword>
<comment type="caution">
    <text evidence="3">The sequence shown here is derived from an EMBL/GenBank/DDBJ whole genome shotgun (WGS) entry which is preliminary data.</text>
</comment>
<dbReference type="Pfam" id="PF04937">
    <property type="entry name" value="DUF659"/>
    <property type="match status" value="1"/>
</dbReference>
<name>A0A3L6S970_PANMI</name>
<dbReference type="PANTHER" id="PTHR32166:SF74">
    <property type="entry name" value="OS05G0256350 PROTEIN"/>
    <property type="match status" value="1"/>
</dbReference>
<feature type="region of interest" description="Disordered" evidence="1">
    <location>
        <begin position="539"/>
        <end position="585"/>
    </location>
</feature>
<dbReference type="STRING" id="4540.A0A3L6S970"/>
<dbReference type="InterPro" id="IPR007021">
    <property type="entry name" value="DUF659"/>
</dbReference>
<evidence type="ECO:0000256" key="1">
    <source>
        <dbReference type="SAM" id="MobiDB-lite"/>
    </source>
</evidence>
<reference evidence="4" key="1">
    <citation type="journal article" date="2019" name="Nat. Commun.">
        <title>The genome of broomcorn millet.</title>
        <authorList>
            <person name="Zou C."/>
            <person name="Miki D."/>
            <person name="Li D."/>
            <person name="Tang Q."/>
            <person name="Xiao L."/>
            <person name="Rajput S."/>
            <person name="Deng P."/>
            <person name="Jia W."/>
            <person name="Huang R."/>
            <person name="Zhang M."/>
            <person name="Sun Y."/>
            <person name="Hu J."/>
            <person name="Fu X."/>
            <person name="Schnable P.S."/>
            <person name="Li F."/>
            <person name="Zhang H."/>
            <person name="Feng B."/>
            <person name="Zhu X."/>
            <person name="Liu R."/>
            <person name="Schnable J.C."/>
            <person name="Zhu J.-K."/>
            <person name="Zhang H."/>
        </authorList>
    </citation>
    <scope>NUCLEOTIDE SEQUENCE [LARGE SCALE GENOMIC DNA]</scope>
</reference>
<sequence length="585" mass="66437">MKERENAKTTYGAKQVEKKRKKVMECITAWFNDAGIPSNTVCLKSFDLMLEAVGQFGPGLQAPSSDELDGPLLQKQVLAINDSIEVLKKSWALEGCSILVNIGYGDNESLVLNMAVHCSQGVSFLRSIRLPSDRDFESYIFELVDSCIEEVGENNVVQVVTDIVSDMRSAKMLAEKRPNIFWTACAADCIDMMFGDIGCTPLIRKTIAKARLLAAFIYGRTHLLDMVRQFTSQWDLLHVGITDYITCLLNLKSLYDKRIELKALFISKEWEDSKWANGAVGKKFYKLVVSNEFWHGVLYTINSFEPLVDVLRKMAGGRLSMGYIYGEIANAKREIALRFENKEEQYLPIWKEIDFRLRDALMTPLHLASYYLNPFFYYQNKDEIKNVEVFRDAIVECTRKIYQDQPTQEKIVHQLDLYRTASQSFGTAHTISNQMTADPVLLSAVSWWELHIGAAKELSIMAIRLLRLTCGLLAYEESWIEKLHKQKPRWVQLGMSRSDAQQPGNHALCTARANSSEEVGLSKQAKQLLDYDECMTSDEVYEDSDEEPPRHPGNNRASSGASCSKRVKRPRLAHECEGSDGNISY</sequence>
<dbReference type="AlphaFoldDB" id="A0A3L6S970"/>
<feature type="domain" description="DUF659" evidence="2">
    <location>
        <begin position="63"/>
        <end position="211"/>
    </location>
</feature>
<evidence type="ECO:0000259" key="2">
    <source>
        <dbReference type="Pfam" id="PF04937"/>
    </source>
</evidence>
<accession>A0A3L6S970</accession>
<dbReference type="EMBL" id="PQIB02000005">
    <property type="protein sequence ID" value="RLN17557.1"/>
    <property type="molecule type" value="Genomic_DNA"/>
</dbReference>
<dbReference type="PANTHER" id="PTHR32166">
    <property type="entry name" value="OSJNBA0013A04.12 PROTEIN"/>
    <property type="match status" value="1"/>
</dbReference>
<dbReference type="InterPro" id="IPR012337">
    <property type="entry name" value="RNaseH-like_sf"/>
</dbReference>